<feature type="transmembrane region" description="Helical" evidence="13">
    <location>
        <begin position="298"/>
        <end position="321"/>
    </location>
</feature>
<feature type="domain" description="Ionotropic glutamate receptor L-glutamate and glycine-binding" evidence="15">
    <location>
        <begin position="117"/>
        <end position="177"/>
    </location>
</feature>
<keyword evidence="8 13" id="KW-0472">Membrane</keyword>
<keyword evidence="3" id="KW-0813">Transport</keyword>
<dbReference type="SMART" id="SM00918">
    <property type="entry name" value="Lig_chan-Glu_bd"/>
    <property type="match status" value="1"/>
</dbReference>
<evidence type="ECO:0000256" key="4">
    <source>
        <dbReference type="ARBA" id="ARBA00022475"/>
    </source>
</evidence>
<evidence type="ECO:0000256" key="5">
    <source>
        <dbReference type="ARBA" id="ARBA00022692"/>
    </source>
</evidence>
<evidence type="ECO:0000256" key="12">
    <source>
        <dbReference type="ARBA" id="ARBA00023303"/>
    </source>
</evidence>
<keyword evidence="10" id="KW-0325">Glycoprotein</keyword>
<gene>
    <name evidence="16" type="ORF">TBIB3V08_LOCUS5701</name>
</gene>
<dbReference type="GO" id="GO:0005886">
    <property type="term" value="C:plasma membrane"/>
    <property type="evidence" value="ECO:0007669"/>
    <property type="project" value="UniProtKB-SubCell"/>
</dbReference>
<feature type="transmembrane region" description="Helical" evidence="13">
    <location>
        <begin position="482"/>
        <end position="502"/>
    </location>
</feature>
<dbReference type="GO" id="GO:0015276">
    <property type="term" value="F:ligand-gated monoatomic ion channel activity"/>
    <property type="evidence" value="ECO:0007669"/>
    <property type="project" value="InterPro"/>
</dbReference>
<dbReference type="SUPFAM" id="SSF53850">
    <property type="entry name" value="Periplasmic binding protein-like II"/>
    <property type="match status" value="1"/>
</dbReference>
<dbReference type="Pfam" id="PF10613">
    <property type="entry name" value="Lig_chan-Glu_bd"/>
    <property type="match status" value="1"/>
</dbReference>
<dbReference type="InterPro" id="IPR001320">
    <property type="entry name" value="Iontro_rcpt_C"/>
</dbReference>
<name>A0A7R9EZG1_9NEOP</name>
<evidence type="ECO:0000256" key="10">
    <source>
        <dbReference type="ARBA" id="ARBA00023180"/>
    </source>
</evidence>
<feature type="domain" description="Ionotropic glutamate receptor C-terminal" evidence="14">
    <location>
        <begin position="116"/>
        <end position="464"/>
    </location>
</feature>
<keyword evidence="5 13" id="KW-0812">Transmembrane</keyword>
<dbReference type="Pfam" id="PF00060">
    <property type="entry name" value="Lig_chan"/>
    <property type="match status" value="1"/>
</dbReference>
<dbReference type="Gene3D" id="3.40.190.10">
    <property type="entry name" value="Periplasmic binding protein-like II"/>
    <property type="match status" value="1"/>
</dbReference>
<dbReference type="InterPro" id="IPR052192">
    <property type="entry name" value="Insect_Ionotropic_Sensory_Rcpt"/>
</dbReference>
<comment type="subcellular location">
    <subcellularLocation>
        <location evidence="1">Cell membrane</location>
        <topology evidence="1">Multi-pass membrane protein</topology>
    </subcellularLocation>
</comment>
<dbReference type="Gene3D" id="1.10.287.70">
    <property type="match status" value="1"/>
</dbReference>
<evidence type="ECO:0000256" key="7">
    <source>
        <dbReference type="ARBA" id="ARBA00023065"/>
    </source>
</evidence>
<evidence type="ECO:0000259" key="14">
    <source>
        <dbReference type="SMART" id="SM00079"/>
    </source>
</evidence>
<dbReference type="PANTHER" id="PTHR42643">
    <property type="entry name" value="IONOTROPIC RECEPTOR 20A-RELATED"/>
    <property type="match status" value="1"/>
</dbReference>
<dbReference type="PANTHER" id="PTHR42643:SF24">
    <property type="entry name" value="IONOTROPIC RECEPTOR 60A"/>
    <property type="match status" value="1"/>
</dbReference>
<proteinExistence type="inferred from homology"/>
<evidence type="ECO:0000256" key="1">
    <source>
        <dbReference type="ARBA" id="ARBA00004651"/>
    </source>
</evidence>
<evidence type="ECO:0000256" key="9">
    <source>
        <dbReference type="ARBA" id="ARBA00023170"/>
    </source>
</evidence>
<keyword evidence="4" id="KW-1003">Cell membrane</keyword>
<dbReference type="InterPro" id="IPR019594">
    <property type="entry name" value="Glu/Gly-bd"/>
</dbReference>
<evidence type="ECO:0000259" key="15">
    <source>
        <dbReference type="SMART" id="SM00918"/>
    </source>
</evidence>
<keyword evidence="7" id="KW-0406">Ion transport</keyword>
<evidence type="ECO:0000256" key="8">
    <source>
        <dbReference type="ARBA" id="ARBA00023136"/>
    </source>
</evidence>
<evidence type="ECO:0000256" key="3">
    <source>
        <dbReference type="ARBA" id="ARBA00022448"/>
    </source>
</evidence>
<keyword evidence="6 13" id="KW-1133">Transmembrane helix</keyword>
<reference evidence="16" key="1">
    <citation type="submission" date="2020-11" db="EMBL/GenBank/DDBJ databases">
        <authorList>
            <person name="Tran Van P."/>
        </authorList>
    </citation>
    <scope>NUCLEOTIDE SEQUENCE</scope>
</reference>
<dbReference type="SMART" id="SM00079">
    <property type="entry name" value="PBPe"/>
    <property type="match status" value="1"/>
</dbReference>
<dbReference type="GO" id="GO:0050906">
    <property type="term" value="P:detection of stimulus involved in sensory perception"/>
    <property type="evidence" value="ECO:0007669"/>
    <property type="project" value="UniProtKB-ARBA"/>
</dbReference>
<evidence type="ECO:0000256" key="6">
    <source>
        <dbReference type="ARBA" id="ARBA00022989"/>
    </source>
</evidence>
<evidence type="ECO:0000256" key="2">
    <source>
        <dbReference type="ARBA" id="ARBA00008685"/>
    </source>
</evidence>
<evidence type="ECO:0000256" key="11">
    <source>
        <dbReference type="ARBA" id="ARBA00023286"/>
    </source>
</evidence>
<sequence>MSPRTKAASGSPLLPHALVLIREYKRWGDGGEQDQSDMGGGTNKQLIAIVSMTILLAFPVGQVHKSLFAVWSKRDDLEIFAEEKIGLNGLVLRAATLQCREMSPHWLVPSQVPRITLLVTSANSSQHQILYGMFGEVWQVLEKKLNFTTQFVIPEDEAYGQSMSDGGWNGVVGMVMRQEVDVGVAPITMSLDRNDVIDFTIPLLMSNYVIMIRKPNKLVINWYGFLKPFGRDLWFMMIVIIVLVSTSNLLICKLANHYFVYNAEDLDLVGDICFSFFGILFCYQGMDRPPKSAPCRIVCVLTYLTAVVLLAAYSGSLISFITVKKTNLPFTNLEELYKDGSYQFGVVQSTSEDALFKEAKDPIHKKVYQNLMLPDAGNFVTGELEGLQRACEMDYAFLSSYEEVVDYFPKVNCTIVVLPHVLFKSAIALVLPKGSPYLNMFNNKINNLRLSGVMGRLYRRAWPWDEVSAEGEEETKVDMINVTPVFCILVGGILISILILVAEHLVHEIKWDGSIDVSPSDSPHTLHEILYNATVERNSLHATPTTPRRYSF</sequence>
<evidence type="ECO:0000256" key="13">
    <source>
        <dbReference type="SAM" id="Phobius"/>
    </source>
</evidence>
<protein>
    <submittedName>
        <fullName evidence="16">Uncharacterized protein</fullName>
    </submittedName>
</protein>
<feature type="transmembrane region" description="Helical" evidence="13">
    <location>
        <begin position="233"/>
        <end position="256"/>
    </location>
</feature>
<accession>A0A7R9EZG1</accession>
<dbReference type="AlphaFoldDB" id="A0A7R9EZG1"/>
<organism evidence="16">
    <name type="scientific">Timema bartmani</name>
    <dbReference type="NCBI Taxonomy" id="61472"/>
    <lineage>
        <taxon>Eukaryota</taxon>
        <taxon>Metazoa</taxon>
        <taxon>Ecdysozoa</taxon>
        <taxon>Arthropoda</taxon>
        <taxon>Hexapoda</taxon>
        <taxon>Insecta</taxon>
        <taxon>Pterygota</taxon>
        <taxon>Neoptera</taxon>
        <taxon>Polyneoptera</taxon>
        <taxon>Phasmatodea</taxon>
        <taxon>Timematodea</taxon>
        <taxon>Timematoidea</taxon>
        <taxon>Timematidae</taxon>
        <taxon>Timema</taxon>
    </lineage>
</organism>
<feature type="transmembrane region" description="Helical" evidence="13">
    <location>
        <begin position="268"/>
        <end position="286"/>
    </location>
</feature>
<keyword evidence="12" id="KW-0407">Ion channel</keyword>
<evidence type="ECO:0000313" key="16">
    <source>
        <dbReference type="EMBL" id="CAD7443292.1"/>
    </source>
</evidence>
<dbReference type="EMBL" id="OD566068">
    <property type="protein sequence ID" value="CAD7443292.1"/>
    <property type="molecule type" value="Genomic_DNA"/>
</dbReference>
<keyword evidence="9" id="KW-0675">Receptor</keyword>
<comment type="similarity">
    <text evidence="2">Belongs to the glutamate-gated ion channel (TC 1.A.10.1) family.</text>
</comment>
<keyword evidence="11" id="KW-1071">Ligand-gated ion channel</keyword>